<dbReference type="CDD" id="cd05121">
    <property type="entry name" value="ABC1_ADCK3-like"/>
    <property type="match status" value="1"/>
</dbReference>
<organism evidence="3 4">
    <name type="scientific">Triparma verrucosa</name>
    <dbReference type="NCBI Taxonomy" id="1606542"/>
    <lineage>
        <taxon>Eukaryota</taxon>
        <taxon>Sar</taxon>
        <taxon>Stramenopiles</taxon>
        <taxon>Ochrophyta</taxon>
        <taxon>Bolidophyceae</taxon>
        <taxon>Parmales</taxon>
        <taxon>Triparmaceae</taxon>
        <taxon>Triparma</taxon>
    </lineage>
</organism>
<sequence length="444" mass="49721">MLRLAKVIAPPTTAVCGCYVYEKVSTPPPLTPTTYTSHYSHLPLTTLTRTFTVLSSFLPLIISPEPAKLRDMLTELGPAWIKLGQQLSIRPDLLPPSYISTLTSLCDSVPPFNISHALKTIEEHPELKELGELKLEAGASLGCVYSCYWKGKKVAVKVQRPSVFKTVTLDFHVLTILSSLHDSIIPKLTEQKPYMKKLVKDFTESSIKELDYVNEGENQMYFKNELKNLPIIVPSVKFSSPKILITEWITGENLSNLTPEEIKSMIPLGVETFLYMLMECERFHADPHPGNLIKTENGELAILDFGLVATLKDSERANLKSAVKHLLTGQYSKLVKEDSVALGFLNGDADMEVIEPLITKLLKRGLLLQATERRSNFKNVSSELNEIFFLHPFEVPPFFALVTRGVAVLEGVALRGDIQFDIWKEAEGHVIRRVKGKVGGWFKT</sequence>
<dbReference type="EMBL" id="BRXX01000249">
    <property type="protein sequence ID" value="GMI00573.1"/>
    <property type="molecule type" value="Genomic_DNA"/>
</dbReference>
<protein>
    <recommendedName>
        <fullName evidence="2">Protein kinase domain-containing protein</fullName>
    </recommendedName>
</protein>
<dbReference type="GO" id="GO:0004672">
    <property type="term" value="F:protein kinase activity"/>
    <property type="evidence" value="ECO:0007669"/>
    <property type="project" value="InterPro"/>
</dbReference>
<dbReference type="InterPro" id="IPR000719">
    <property type="entry name" value="Prot_kinase_dom"/>
</dbReference>
<evidence type="ECO:0000313" key="4">
    <source>
        <dbReference type="Proteomes" id="UP001165160"/>
    </source>
</evidence>
<comment type="caution">
    <text evidence="3">The sequence shown here is derived from an EMBL/GenBank/DDBJ whole genome shotgun (WGS) entry which is preliminary data.</text>
</comment>
<evidence type="ECO:0000313" key="3">
    <source>
        <dbReference type="EMBL" id="GMI00573.1"/>
    </source>
</evidence>
<dbReference type="InterPro" id="IPR011009">
    <property type="entry name" value="Kinase-like_dom_sf"/>
</dbReference>
<evidence type="ECO:0000256" key="1">
    <source>
        <dbReference type="ARBA" id="ARBA00009670"/>
    </source>
</evidence>
<dbReference type="InterPro" id="IPR050154">
    <property type="entry name" value="UbiB_kinase"/>
</dbReference>
<dbReference type="Proteomes" id="UP001165160">
    <property type="component" value="Unassembled WGS sequence"/>
</dbReference>
<proteinExistence type="inferred from homology"/>
<dbReference type="GO" id="GO:0005524">
    <property type="term" value="F:ATP binding"/>
    <property type="evidence" value="ECO:0007669"/>
    <property type="project" value="InterPro"/>
</dbReference>
<dbReference type="AlphaFoldDB" id="A0A9W7C1M5"/>
<accession>A0A9W7C1M5</accession>
<dbReference type="InterPro" id="IPR004147">
    <property type="entry name" value="ABC1_dom"/>
</dbReference>
<dbReference type="PROSITE" id="PS50011">
    <property type="entry name" value="PROTEIN_KINASE_DOM"/>
    <property type="match status" value="1"/>
</dbReference>
<comment type="similarity">
    <text evidence="1">Belongs to the protein kinase superfamily. ADCK protein kinase family.</text>
</comment>
<reference evidence="4" key="1">
    <citation type="journal article" date="2023" name="Commun. Biol.">
        <title>Genome analysis of Parmales, the sister group of diatoms, reveals the evolutionary specialization of diatoms from phago-mixotrophs to photoautotrophs.</title>
        <authorList>
            <person name="Ban H."/>
            <person name="Sato S."/>
            <person name="Yoshikawa S."/>
            <person name="Yamada K."/>
            <person name="Nakamura Y."/>
            <person name="Ichinomiya M."/>
            <person name="Sato N."/>
            <person name="Blanc-Mathieu R."/>
            <person name="Endo H."/>
            <person name="Kuwata A."/>
            <person name="Ogata H."/>
        </authorList>
    </citation>
    <scope>NUCLEOTIDE SEQUENCE [LARGE SCALE GENOMIC DNA]</scope>
    <source>
        <strain evidence="4">NIES 3699</strain>
    </source>
</reference>
<keyword evidence="4" id="KW-1185">Reference proteome</keyword>
<evidence type="ECO:0000259" key="2">
    <source>
        <dbReference type="PROSITE" id="PS50011"/>
    </source>
</evidence>
<dbReference type="PANTHER" id="PTHR10566">
    <property type="entry name" value="CHAPERONE-ACTIVITY OF BC1 COMPLEX CABC1 -RELATED"/>
    <property type="match status" value="1"/>
</dbReference>
<gene>
    <name evidence="3" type="ORF">TrVE_jg2456</name>
</gene>
<feature type="domain" description="Protein kinase" evidence="2">
    <location>
        <begin position="130"/>
        <end position="444"/>
    </location>
</feature>
<dbReference type="SUPFAM" id="SSF56112">
    <property type="entry name" value="Protein kinase-like (PK-like)"/>
    <property type="match status" value="1"/>
</dbReference>
<dbReference type="PROSITE" id="PS51257">
    <property type="entry name" value="PROKAR_LIPOPROTEIN"/>
    <property type="match status" value="1"/>
</dbReference>
<name>A0A9W7C1M5_9STRA</name>
<dbReference type="PANTHER" id="PTHR10566:SF117">
    <property type="entry name" value="UNUSUAL PROTEIN KINASE-RELATED"/>
    <property type="match status" value="1"/>
</dbReference>
<dbReference type="Pfam" id="PF03109">
    <property type="entry name" value="ABC1"/>
    <property type="match status" value="1"/>
</dbReference>